<dbReference type="EMBL" id="DQBS01000025">
    <property type="protein sequence ID" value="HCO69162.1"/>
    <property type="molecule type" value="Genomic_DNA"/>
</dbReference>
<name>A0A3D3TLC8_9BACT</name>
<dbReference type="Proteomes" id="UP000264215">
    <property type="component" value="Unassembled WGS sequence"/>
</dbReference>
<dbReference type="AlphaFoldDB" id="A0A3D3TLC8"/>
<accession>A0A3D3TLC8</accession>
<gene>
    <name evidence="1" type="ORF">DIT26_01015</name>
</gene>
<evidence type="ECO:0000313" key="1">
    <source>
        <dbReference type="EMBL" id="HCO69162.1"/>
    </source>
</evidence>
<feature type="non-terminal residue" evidence="1">
    <location>
        <position position="1"/>
    </location>
</feature>
<comment type="caution">
    <text evidence="1">The sequence shown here is derived from an EMBL/GenBank/DDBJ whole genome shotgun (WGS) entry which is preliminary data.</text>
</comment>
<proteinExistence type="predicted"/>
<organism evidence="1 2">
    <name type="scientific">Mesotoga infera</name>
    <dbReference type="NCBI Taxonomy" id="1236046"/>
    <lineage>
        <taxon>Bacteria</taxon>
        <taxon>Thermotogati</taxon>
        <taxon>Thermotogota</taxon>
        <taxon>Thermotogae</taxon>
        <taxon>Kosmotogales</taxon>
        <taxon>Kosmotogaceae</taxon>
        <taxon>Mesotoga</taxon>
    </lineage>
</organism>
<reference evidence="1 2" key="1">
    <citation type="journal article" date="2018" name="Nat. Biotechnol.">
        <title>A standardized bacterial taxonomy based on genome phylogeny substantially revises the tree of life.</title>
        <authorList>
            <person name="Parks D.H."/>
            <person name="Chuvochina M."/>
            <person name="Waite D.W."/>
            <person name="Rinke C."/>
            <person name="Skarshewski A."/>
            <person name="Chaumeil P.A."/>
            <person name="Hugenholtz P."/>
        </authorList>
    </citation>
    <scope>NUCLEOTIDE SEQUENCE [LARGE SCALE GENOMIC DNA]</scope>
    <source>
        <strain evidence="1">UBA9905</strain>
    </source>
</reference>
<protein>
    <submittedName>
        <fullName evidence="1">Transcriptional regulator, RpiR family protein</fullName>
    </submittedName>
</protein>
<evidence type="ECO:0000313" key="2">
    <source>
        <dbReference type="Proteomes" id="UP000264215"/>
    </source>
</evidence>
<sequence>EGPSEYFSALSEETGVQLIVVDKAERIVDALDQLFLVGGS</sequence>